<gene>
    <name evidence="6" type="ORF">DM558_04305</name>
</gene>
<dbReference type="InterPro" id="IPR013529">
    <property type="entry name" value="Glyco_hydro_42_N"/>
</dbReference>
<evidence type="ECO:0000259" key="5">
    <source>
        <dbReference type="Pfam" id="PF17992"/>
    </source>
</evidence>
<accession>A0A3S9XCC3</accession>
<dbReference type="EMBL" id="CP029822">
    <property type="protein sequence ID" value="AZS50045.1"/>
    <property type="molecule type" value="Genomic_DNA"/>
</dbReference>
<dbReference type="KEGG" id="emo:DM558_04305"/>
<proteinExistence type="predicted"/>
<dbReference type="GO" id="GO:0005975">
    <property type="term" value="P:carbohydrate metabolic process"/>
    <property type="evidence" value="ECO:0007669"/>
    <property type="project" value="InterPro"/>
</dbReference>
<dbReference type="Pfam" id="PF02449">
    <property type="entry name" value="Glyco_hydro_42"/>
    <property type="match status" value="1"/>
</dbReference>
<dbReference type="RefSeq" id="WP_127162194.1">
    <property type="nucleotide sequence ID" value="NZ_CP029822.1"/>
</dbReference>
<evidence type="ECO:0000259" key="4">
    <source>
        <dbReference type="Pfam" id="PF02449"/>
    </source>
</evidence>
<evidence type="ECO:0000313" key="7">
    <source>
        <dbReference type="Proteomes" id="UP000273143"/>
    </source>
</evidence>
<keyword evidence="3" id="KW-0732">Signal</keyword>
<keyword evidence="7" id="KW-1185">Reference proteome</keyword>
<evidence type="ECO:0000256" key="1">
    <source>
        <dbReference type="ARBA" id="ARBA00022801"/>
    </source>
</evidence>
<feature type="signal peptide" evidence="3">
    <location>
        <begin position="1"/>
        <end position="20"/>
    </location>
</feature>
<dbReference type="Pfam" id="PF17992">
    <property type="entry name" value="Agarase_CBM"/>
    <property type="match status" value="1"/>
</dbReference>
<protein>
    <submittedName>
        <fullName evidence="6">Beta-agarase</fullName>
    </submittedName>
</protein>
<evidence type="ECO:0000256" key="3">
    <source>
        <dbReference type="SAM" id="SignalP"/>
    </source>
</evidence>
<organism evidence="6 7">
    <name type="scientific">Entomomonas moraniae</name>
    <dbReference type="NCBI Taxonomy" id="2213226"/>
    <lineage>
        <taxon>Bacteria</taxon>
        <taxon>Pseudomonadati</taxon>
        <taxon>Pseudomonadota</taxon>
        <taxon>Gammaproteobacteria</taxon>
        <taxon>Pseudomonadales</taxon>
        <taxon>Pseudomonadaceae</taxon>
        <taxon>Entomomonas</taxon>
    </lineage>
</organism>
<feature type="domain" description="Glycoside hydrolase family 42 N-terminal" evidence="4">
    <location>
        <begin position="482"/>
        <end position="602"/>
    </location>
</feature>
<keyword evidence="1" id="KW-0378">Hydrolase</keyword>
<dbReference type="Proteomes" id="UP000273143">
    <property type="component" value="Chromosome"/>
</dbReference>
<feature type="domain" description="Agarase CBM-like" evidence="5">
    <location>
        <begin position="72"/>
        <end position="175"/>
    </location>
</feature>
<dbReference type="InterPro" id="IPR017853">
    <property type="entry name" value="GH"/>
</dbReference>
<dbReference type="SUPFAM" id="SSF51445">
    <property type="entry name" value="(Trans)glycosidases"/>
    <property type="match status" value="1"/>
</dbReference>
<sequence length="711" mass="80417">MLKRIFILFLLSSCSLSVFAQEQELYSFLNKPLSDKLLAIGVSIMPVEANQQNESLRRVVFNNTEKPRLTLTSAWDLTEKDSISLRIQNAMDWDLTLYVTLTDTDNSTLNAVIALPAGPAQNLVIPLKSFSSRTWGMREGITSWQSEGNLYLLPTSVVGKIDPSKIDTISLSMDKPAVAQSLLIGTMNKTDADVEQMAYYHLVDKYGQNTRMTWPQKILSNKQLKTMAEEESQELVKWSKNTPTQDIYGGIGKRPQFRASKYFRTEKYKGRWYFVSPNGYAFISLGVNTVTPDDSQTYIDGRDFMFASLPDAKSVLARFYGYANTSSGNAAQGGLGVDQGKWFDFYQANLYRTYGINFLDEWHENVIKRFKAWGFNTIGNWSDNTLIGLHKLPYTRSIYIRGDYNTVSSGLDWWGYMPDTFDPKFSQAVDDAVKLATKDNKNDPWLIGYFADNELSWGKLGDSPTDHYSLVMNVLAQTDTSPAKQAFLKQLKGKYTDITKLAKAWGIDVQQWDAIASKGFNAPLPSAEYPAIERDYGIFLANYADHYFKTVKDSLKKYDPHHLFLGNRFAVKLPEVISSCAKFCDVISFNTYTMLASQGYDTKLVAQLDRPIMITEFSFGSKTMGALWGGPISVTNEKERGESYQRFVSDAFADPHMVGTHWFQYIDEPLTGRLLDGENGHVGLVNITDRPAHDLIEKVKETNINLLEKIR</sequence>
<reference evidence="7" key="1">
    <citation type="submission" date="2018-06" db="EMBL/GenBank/DDBJ databases">
        <title>Complete genome of Pseudomonas insecticola strain QZS01.</title>
        <authorList>
            <person name="Wang J."/>
            <person name="Su Q."/>
        </authorList>
    </citation>
    <scope>NUCLEOTIDE SEQUENCE [LARGE SCALE GENOMIC DNA]</scope>
    <source>
        <strain evidence="7">QZS01</strain>
    </source>
</reference>
<dbReference type="Gene3D" id="3.20.20.80">
    <property type="entry name" value="Glycosidases"/>
    <property type="match status" value="1"/>
</dbReference>
<dbReference type="Gene3D" id="2.60.120.430">
    <property type="entry name" value="Galactose-binding lectin"/>
    <property type="match status" value="1"/>
</dbReference>
<evidence type="ECO:0000256" key="2">
    <source>
        <dbReference type="ARBA" id="ARBA00023295"/>
    </source>
</evidence>
<name>A0A3S9XCC3_9GAMM</name>
<keyword evidence="2" id="KW-0326">Glycosidase</keyword>
<dbReference type="InterPro" id="IPR040669">
    <property type="entry name" value="Agarase_CBM"/>
</dbReference>
<feature type="chain" id="PRO_5019013677" evidence="3">
    <location>
        <begin position="21"/>
        <end position="711"/>
    </location>
</feature>
<dbReference type="GO" id="GO:0009341">
    <property type="term" value="C:beta-galactosidase complex"/>
    <property type="evidence" value="ECO:0007669"/>
    <property type="project" value="InterPro"/>
</dbReference>
<evidence type="ECO:0000313" key="6">
    <source>
        <dbReference type="EMBL" id="AZS50045.1"/>
    </source>
</evidence>
<dbReference type="GO" id="GO:0004565">
    <property type="term" value="F:beta-galactosidase activity"/>
    <property type="evidence" value="ECO:0007669"/>
    <property type="project" value="InterPro"/>
</dbReference>
<dbReference type="AlphaFoldDB" id="A0A3S9XCC3"/>